<dbReference type="AlphaFoldDB" id="A0AA49JDJ0"/>
<dbReference type="Proteomes" id="UP001244443">
    <property type="component" value="Chromosome"/>
</dbReference>
<organism evidence="2 3">
    <name type="scientific">Marivirga arenosa</name>
    <dbReference type="NCBI Taxonomy" id="3059076"/>
    <lineage>
        <taxon>Bacteria</taxon>
        <taxon>Pseudomonadati</taxon>
        <taxon>Bacteroidota</taxon>
        <taxon>Cytophagia</taxon>
        <taxon>Cytophagales</taxon>
        <taxon>Marivirgaceae</taxon>
        <taxon>Marivirga</taxon>
    </lineage>
</organism>
<dbReference type="RefSeq" id="WP_308357132.1">
    <property type="nucleotide sequence ID" value="NZ_CP129970.2"/>
</dbReference>
<name>A0AA49JDJ0_9BACT</name>
<keyword evidence="1" id="KW-0472">Membrane</keyword>
<feature type="transmembrane region" description="Helical" evidence="1">
    <location>
        <begin position="353"/>
        <end position="372"/>
    </location>
</feature>
<evidence type="ECO:0000313" key="3">
    <source>
        <dbReference type="Proteomes" id="UP001244443"/>
    </source>
</evidence>
<feature type="transmembrane region" description="Helical" evidence="1">
    <location>
        <begin position="327"/>
        <end position="347"/>
    </location>
</feature>
<feature type="transmembrane region" description="Helical" evidence="1">
    <location>
        <begin position="140"/>
        <end position="156"/>
    </location>
</feature>
<feature type="transmembrane region" description="Helical" evidence="1">
    <location>
        <begin position="117"/>
        <end position="134"/>
    </location>
</feature>
<feature type="transmembrane region" description="Helical" evidence="1">
    <location>
        <begin position="295"/>
        <end position="315"/>
    </location>
</feature>
<keyword evidence="1" id="KW-1133">Transmembrane helix</keyword>
<feature type="transmembrane region" description="Helical" evidence="1">
    <location>
        <begin position="163"/>
        <end position="179"/>
    </location>
</feature>
<sequence>MKISCGILVGLLYWSYYGGKGDTIYFFEQAQALFHYFKTDRISFLEWIGLNPLPLTHAEFSAQSEPRTLFFVRTLSFFCALTQSNYFTISIYFSFITAIVGWYFVKTISGLSHVNKYVGAFAFLFIPSVTFWSSGVLKETMMMMFLFVFGISIVKWTQNFKNWYYVIPLIISLWILWKVKYYVPITLVPIVFITLLFSQNAIFNNHKFSSKLVLYFVLIIACGMSFAFLHPVFNSGRFFELVRISHDTIVENTSEALIDFTSNNNDALFFLFNLPKAWITGFFGPYFWDAFSTFSLFWIVEKTIFTTLSILALFISFRVKFTEQEKWWGIAIILYCSALSTVITLSSSNYGSLVRYQVAYMPFLWYLVLMVLNKHKLNLK</sequence>
<feature type="transmembrane region" description="Helical" evidence="1">
    <location>
        <begin position="212"/>
        <end position="233"/>
    </location>
</feature>
<dbReference type="EMBL" id="CP129970">
    <property type="protein sequence ID" value="WKK83640.2"/>
    <property type="molecule type" value="Genomic_DNA"/>
</dbReference>
<keyword evidence="1" id="KW-0812">Transmembrane</keyword>
<proteinExistence type="predicted"/>
<reference evidence="2" key="1">
    <citation type="submission" date="2023-08" db="EMBL/GenBank/DDBJ databases">
        <title>Comparative genomics and taxonomic characterization of three novel marine species of genus Marivirga.</title>
        <authorList>
            <person name="Muhammad N."/>
            <person name="Kim S.-G."/>
        </authorList>
    </citation>
    <scope>NUCLEOTIDE SEQUENCE [LARGE SCALE GENOMIC DNA]</scope>
    <source>
        <strain evidence="2">ABR2-2</strain>
    </source>
</reference>
<protein>
    <submittedName>
        <fullName evidence="2">Uncharacterized protein</fullName>
    </submittedName>
</protein>
<accession>A0AA49JDJ0</accession>
<evidence type="ECO:0000313" key="2">
    <source>
        <dbReference type="EMBL" id="WKK83640.2"/>
    </source>
</evidence>
<evidence type="ECO:0000256" key="1">
    <source>
        <dbReference type="SAM" id="Phobius"/>
    </source>
</evidence>
<gene>
    <name evidence="2" type="ORF">QYS48_15215</name>
</gene>
<feature type="transmembrane region" description="Helical" evidence="1">
    <location>
        <begin position="86"/>
        <end position="105"/>
    </location>
</feature>
<feature type="transmembrane region" description="Helical" evidence="1">
    <location>
        <begin position="185"/>
        <end position="203"/>
    </location>
</feature>
<keyword evidence="3" id="KW-1185">Reference proteome</keyword>